<dbReference type="Gene3D" id="3.30.300.30">
    <property type="match status" value="2"/>
</dbReference>
<dbReference type="PANTHER" id="PTHR45527:SF10">
    <property type="entry name" value="PYOCHELIN SYNTHASE PCHF"/>
    <property type="match status" value="1"/>
</dbReference>
<dbReference type="Gene3D" id="3.40.50.150">
    <property type="entry name" value="Vaccinia Virus protein VP39"/>
    <property type="match status" value="1"/>
</dbReference>
<feature type="domain" description="Carrier" evidence="2">
    <location>
        <begin position="985"/>
        <end position="1060"/>
    </location>
</feature>
<evidence type="ECO:0000259" key="2">
    <source>
        <dbReference type="PROSITE" id="PS50075"/>
    </source>
</evidence>
<keyword evidence="1" id="KW-0436">Ligase</keyword>
<dbReference type="InterPro" id="IPR010071">
    <property type="entry name" value="AA_adenyl_dom"/>
</dbReference>
<comment type="caution">
    <text evidence="3">The sequence shown here is derived from an EMBL/GenBank/DDBJ whole genome shotgun (WGS) entry which is preliminary data.</text>
</comment>
<dbReference type="InterPro" id="IPR013217">
    <property type="entry name" value="Methyltransf_12"/>
</dbReference>
<dbReference type="PANTHER" id="PTHR45527">
    <property type="entry name" value="NONRIBOSOMAL PEPTIDE SYNTHETASE"/>
    <property type="match status" value="1"/>
</dbReference>
<dbReference type="GO" id="GO:0016874">
    <property type="term" value="F:ligase activity"/>
    <property type="evidence" value="ECO:0007669"/>
    <property type="project" value="UniProtKB-KW"/>
</dbReference>
<dbReference type="Pfam" id="PF00501">
    <property type="entry name" value="AMP-binding"/>
    <property type="match status" value="1"/>
</dbReference>
<reference evidence="3 4" key="1">
    <citation type="submission" date="2018-06" db="EMBL/GenBank/DDBJ databases">
        <title>Genomic Encyclopedia of Type Strains, Phase I: the one thousand microbial genomes (KMG-I) project.</title>
        <authorList>
            <person name="Kyrpides N."/>
        </authorList>
    </citation>
    <scope>NUCLEOTIDE SEQUENCE [LARGE SCALE GENOMIC DNA]</scope>
    <source>
        <strain evidence="3 4">DSM 19573</strain>
    </source>
</reference>
<dbReference type="Gene3D" id="3.40.50.12780">
    <property type="entry name" value="N-terminal domain of ligase-like"/>
    <property type="match status" value="1"/>
</dbReference>
<dbReference type="Proteomes" id="UP000248132">
    <property type="component" value="Unassembled WGS sequence"/>
</dbReference>
<evidence type="ECO:0000256" key="1">
    <source>
        <dbReference type="ARBA" id="ARBA00022598"/>
    </source>
</evidence>
<dbReference type="InterPro" id="IPR020845">
    <property type="entry name" value="AMP-binding_CS"/>
</dbReference>
<dbReference type="InterPro" id="IPR009081">
    <property type="entry name" value="PP-bd_ACP"/>
</dbReference>
<dbReference type="NCBIfam" id="TIGR01733">
    <property type="entry name" value="AA-adenyl-dom"/>
    <property type="match status" value="1"/>
</dbReference>
<dbReference type="SUPFAM" id="SSF56801">
    <property type="entry name" value="Acetyl-CoA synthetase-like"/>
    <property type="match status" value="1"/>
</dbReference>
<dbReference type="GO" id="GO:0043041">
    <property type="term" value="P:amino acid activation for nonribosomal peptide biosynthetic process"/>
    <property type="evidence" value="ECO:0007669"/>
    <property type="project" value="TreeGrafter"/>
</dbReference>
<evidence type="ECO:0000313" key="3">
    <source>
        <dbReference type="EMBL" id="PYG90248.1"/>
    </source>
</evidence>
<dbReference type="GO" id="GO:0031177">
    <property type="term" value="F:phosphopantetheine binding"/>
    <property type="evidence" value="ECO:0007669"/>
    <property type="project" value="TreeGrafter"/>
</dbReference>
<dbReference type="Pfam" id="PF00550">
    <property type="entry name" value="PP-binding"/>
    <property type="match status" value="1"/>
</dbReference>
<accession>A0A318Y3U6</accession>
<dbReference type="FunFam" id="3.40.50.12780:FF:000012">
    <property type="entry name" value="Non-ribosomal peptide synthetase"/>
    <property type="match status" value="1"/>
</dbReference>
<dbReference type="Pfam" id="PF08242">
    <property type="entry name" value="Methyltransf_12"/>
    <property type="match status" value="1"/>
</dbReference>
<dbReference type="InterPro" id="IPR045851">
    <property type="entry name" value="AMP-bd_C_sf"/>
</dbReference>
<dbReference type="InterPro" id="IPR042099">
    <property type="entry name" value="ANL_N_sf"/>
</dbReference>
<dbReference type="PROSITE" id="PS50075">
    <property type="entry name" value="CARRIER"/>
    <property type="match status" value="1"/>
</dbReference>
<dbReference type="AlphaFoldDB" id="A0A318Y3U6"/>
<dbReference type="InterPro" id="IPR000873">
    <property type="entry name" value="AMP-dep_synth/lig_dom"/>
</dbReference>
<evidence type="ECO:0000313" key="4">
    <source>
        <dbReference type="Proteomes" id="UP000248132"/>
    </source>
</evidence>
<dbReference type="GO" id="GO:0044550">
    <property type="term" value="P:secondary metabolite biosynthetic process"/>
    <property type="evidence" value="ECO:0007669"/>
    <property type="project" value="TreeGrafter"/>
</dbReference>
<dbReference type="PROSITE" id="PS00455">
    <property type="entry name" value="AMP_BINDING"/>
    <property type="match status" value="1"/>
</dbReference>
<proteinExistence type="predicted"/>
<keyword evidence="4" id="KW-1185">Reference proteome</keyword>
<protein>
    <submittedName>
        <fullName evidence="3">Yersiniabactin nonribosomal peptide synthetase/dihydroaeruginoic acid synthetase</fullName>
    </submittedName>
</protein>
<gene>
    <name evidence="3" type="ORF">LY28_00128</name>
</gene>
<sequence>MICSVVMYKDEIRKRKISPEYPDSIILLAIGLELYNIWNSGENVWHNAERWEDRFAAAKSLVKDKGIMLKGWKLSIREEEDRFAVIIETEGSGEVYAEADVEEVYRRLFTGICIERKDGYSLLPAHQAEKREKANSTAAFIKAKCLHESLFKADPDRDGRTALIWYEGDIRQKMDYKALRNQVLRVVHMLKQHGVKMEDKVAVMLPKGRDQILAVLGILSAGAVYVPISFDQPADRVRDILEIGEIPYLLAQEKSCQLEEKTEVILFKEHEEYSPDTEPRLLSPDNAAYVIFTSGSTGKPKGVVVSHESAFNTIEDINRRFSVTGEDCVLAVSELSFDLSVYDLFGMLNCGGCIVIPDEKDKKEPHMWFRYITENAVSVWNSVPTLYEMLLTVIEQQKKEVSLKKVFLSGDWVMPDAYSRTLSFTSACRVIAMGGATEAAIWSNYFDMEAMGEGCEAVPYGKPLANQKLRVVDYKGRDCPDYVPGELWIGGKGVALGYLNQPELTKERFLRLEGEKWYRTGDKARYNGDGTVEFLGRMDHQVKISGFRIELGEIENVLKRLEYIRDAVVSVDKEAKKSLTASIVPRFGGENQKTELLNEGLYESCDKDREERNRAVEKCILMLLLSEGVPQNMQEHMQRYELKAAVECIFDWLEKRRVISRHGDGFSEGARWREVSEGSQDKTALAGEILRERDTVIAVLTGKQPINDLLGISAFNPEKLLASSEIIHRYMDYMERYFSDEGKGIGIALRKRIGFLNIRSGYLLKGLIEKLREKYDIVLFDQSLGMLELAKEALGVGKGLQFRQLAGNYIDGGLAEAFDYIVAVNSLHQYQDCHAGLQTADMLLKKDGIFLGMEYTDMEAMALISSAILENGFEKYWSKRSKKYSPFLKAEEWKKAFERTNFERSLIRNYAAGAFIIFEAYKGGCGAGLAEADIRQYMKAKLPEYMQPGAYYYFREFPLNSNGKTDRKKVNPGRRKALHNAEGKRTLTATEKKVSDLWSRVMGIEGAGREGDFFEMGGDSLIATRFIHSVMNEFNIELKLGEIFDKPKLHEMSKLIEEKTEELKELVEGEI</sequence>
<dbReference type="GO" id="GO:0005737">
    <property type="term" value="C:cytoplasm"/>
    <property type="evidence" value="ECO:0007669"/>
    <property type="project" value="TreeGrafter"/>
</dbReference>
<dbReference type="InterPro" id="IPR036736">
    <property type="entry name" value="ACP-like_sf"/>
</dbReference>
<dbReference type="SUPFAM" id="SSF47336">
    <property type="entry name" value="ACP-like"/>
    <property type="match status" value="1"/>
</dbReference>
<name>A0A318Y3U6_9FIRM</name>
<organism evidence="3 4">
    <name type="scientific">Ruminiclostridium sufflavum DSM 19573</name>
    <dbReference type="NCBI Taxonomy" id="1121337"/>
    <lineage>
        <taxon>Bacteria</taxon>
        <taxon>Bacillati</taxon>
        <taxon>Bacillota</taxon>
        <taxon>Clostridia</taxon>
        <taxon>Eubacteriales</taxon>
        <taxon>Oscillospiraceae</taxon>
        <taxon>Ruminiclostridium</taxon>
    </lineage>
</organism>
<dbReference type="EMBL" id="QKMR01000001">
    <property type="protein sequence ID" value="PYG90248.1"/>
    <property type="molecule type" value="Genomic_DNA"/>
</dbReference>
<dbReference type="SUPFAM" id="SSF53335">
    <property type="entry name" value="S-adenosyl-L-methionine-dependent methyltransferases"/>
    <property type="match status" value="1"/>
</dbReference>
<dbReference type="InterPro" id="IPR029063">
    <property type="entry name" value="SAM-dependent_MTases_sf"/>
</dbReference>
<dbReference type="Gene3D" id="1.10.1200.10">
    <property type="entry name" value="ACP-like"/>
    <property type="match status" value="1"/>
</dbReference>